<dbReference type="InterPro" id="IPR010930">
    <property type="entry name" value="Flg_bb/hook_C_dom"/>
</dbReference>
<dbReference type="GeneID" id="68878674"/>
<dbReference type="PANTHER" id="PTHR30435">
    <property type="entry name" value="FLAGELLAR PROTEIN"/>
    <property type="match status" value="1"/>
</dbReference>
<sequence length="342" mass="35029">MLRSMYSGISGMKVNQTKLDVIGNNIANVSTTAFKGSRAEFKDMLYQNAGYASNPSTYKGGTNAKQVGLGAQLSSINKMMSQGNAMSTGRSLDVCVDGEGYLIVCGAADDGKIAVTNGALGTATNISQTAYTRDGNLTLDENGNLLTADGYKVMGYAMTGAAITHATAADPTKNQSIGDAIITITNLDTQADTATATTTELVPLAIPDSVMVNGAADKVRTFDIGKDGVITVTLASGGRAVIGQVAMASFKNPEALKGIGGNLLQDGSNTGGALIRSGKGAAATADNSGGFGDFIQGALEASNVDLTEQFTDMIVATRAFQASSKMISNGDEILQTITGLVR</sequence>
<keyword evidence="8" id="KW-0969">Cilium</keyword>
<feature type="domain" description="Flagellar hook protein FlgE/F/G-like D1" evidence="7">
    <location>
        <begin position="128"/>
        <end position="232"/>
    </location>
</feature>
<comment type="subcellular location">
    <subcellularLocation>
        <location evidence="1 4">Bacterial flagellum basal body</location>
    </subcellularLocation>
</comment>
<keyword evidence="8" id="KW-0282">Flagellum</keyword>
<evidence type="ECO:0000259" key="5">
    <source>
        <dbReference type="Pfam" id="PF00460"/>
    </source>
</evidence>
<comment type="similarity">
    <text evidence="2 4">Belongs to the flagella basal body rod proteins family.</text>
</comment>
<dbReference type="PANTHER" id="PTHR30435:SF1">
    <property type="entry name" value="FLAGELLAR HOOK PROTEIN FLGE"/>
    <property type="match status" value="1"/>
</dbReference>
<dbReference type="InterPro" id="IPR037925">
    <property type="entry name" value="FlgE/F/G-like"/>
</dbReference>
<dbReference type="InterPro" id="IPR053967">
    <property type="entry name" value="LlgE_F_G-like_D1"/>
</dbReference>
<reference evidence="8 9" key="1">
    <citation type="submission" date="2017-10" db="EMBL/GenBank/DDBJ databases">
        <title>Effective Description of Clostridium neonatale sp. nov. linked to necrotizing enterocolitis in neonates and a clarification of species assignable to the genus Clostridium (Prazmowski 1880) emend. Lawson and Rainey 2016.</title>
        <authorList>
            <person name="Bernard K."/>
            <person name="Burdz T."/>
            <person name="Wiebe D."/>
            <person name="Balcewich B."/>
            <person name="Alfa M."/>
            <person name="Bernier A.-M."/>
        </authorList>
    </citation>
    <scope>NUCLEOTIDE SEQUENCE [LARGE SCALE GENOMIC DNA]</scope>
    <source>
        <strain evidence="8 9">LCDC99A005</strain>
    </source>
</reference>
<proteinExistence type="inferred from homology"/>
<dbReference type="EMBL" id="PDCJ01000001">
    <property type="protein sequence ID" value="PEG32190.1"/>
    <property type="molecule type" value="Genomic_DNA"/>
</dbReference>
<evidence type="ECO:0000313" key="8">
    <source>
        <dbReference type="EMBL" id="PEG32190.1"/>
    </source>
</evidence>
<name>A0A2A7MKV5_9CLOT</name>
<dbReference type="Proteomes" id="UP000220840">
    <property type="component" value="Unassembled WGS sequence"/>
</dbReference>
<dbReference type="InterPro" id="IPR019776">
    <property type="entry name" value="Flagellar_basal_body_rod_CS"/>
</dbReference>
<keyword evidence="8" id="KW-0966">Cell projection</keyword>
<dbReference type="Pfam" id="PF00460">
    <property type="entry name" value="Flg_bb_rod"/>
    <property type="match status" value="1"/>
</dbReference>
<feature type="domain" description="Flagellar basal body rod protein N-terminal" evidence="5">
    <location>
        <begin position="5"/>
        <end position="35"/>
    </location>
</feature>
<protein>
    <recommendedName>
        <fullName evidence="4">Flagellar hook protein FlgE</fullName>
    </recommendedName>
</protein>
<evidence type="ECO:0000256" key="2">
    <source>
        <dbReference type="ARBA" id="ARBA00009677"/>
    </source>
</evidence>
<dbReference type="PROSITE" id="PS00588">
    <property type="entry name" value="FLAGELLA_BB_ROD"/>
    <property type="match status" value="1"/>
</dbReference>
<dbReference type="STRING" id="137838.GCA_001458595_03684"/>
<dbReference type="GO" id="GO:0005829">
    <property type="term" value="C:cytosol"/>
    <property type="evidence" value="ECO:0007669"/>
    <property type="project" value="TreeGrafter"/>
</dbReference>
<feature type="domain" description="Flagellar basal-body/hook protein C-terminal" evidence="6">
    <location>
        <begin position="296"/>
        <end position="339"/>
    </location>
</feature>
<dbReference type="Pfam" id="PF06429">
    <property type="entry name" value="Flg_bbr_C"/>
    <property type="match status" value="1"/>
</dbReference>
<evidence type="ECO:0000256" key="1">
    <source>
        <dbReference type="ARBA" id="ARBA00004117"/>
    </source>
</evidence>
<dbReference type="InterPro" id="IPR020013">
    <property type="entry name" value="Flagellar_FlgE/F/G"/>
</dbReference>
<evidence type="ECO:0000256" key="3">
    <source>
        <dbReference type="ARBA" id="ARBA00023143"/>
    </source>
</evidence>
<organism evidence="8 9">
    <name type="scientific">Clostridium neonatale</name>
    <dbReference type="NCBI Taxonomy" id="137838"/>
    <lineage>
        <taxon>Bacteria</taxon>
        <taxon>Bacillati</taxon>
        <taxon>Bacillota</taxon>
        <taxon>Clostridia</taxon>
        <taxon>Eubacteriales</taxon>
        <taxon>Clostridiaceae</taxon>
        <taxon>Clostridium</taxon>
    </lineage>
</organism>
<dbReference type="OrthoDB" id="9804559at2"/>
<dbReference type="GO" id="GO:0009424">
    <property type="term" value="C:bacterial-type flagellum hook"/>
    <property type="evidence" value="ECO:0007669"/>
    <property type="project" value="TreeGrafter"/>
</dbReference>
<keyword evidence="9" id="KW-1185">Reference proteome</keyword>
<accession>A0A2A7MKV5</accession>
<dbReference type="RefSeq" id="WP_058296336.1">
    <property type="nucleotide sequence ID" value="NZ_CAMRXB010000027.1"/>
</dbReference>
<dbReference type="GO" id="GO:0009425">
    <property type="term" value="C:bacterial-type flagellum basal body"/>
    <property type="evidence" value="ECO:0007669"/>
    <property type="project" value="UniProtKB-SubCell"/>
</dbReference>
<comment type="function">
    <text evidence="4">A flexible structure which links the flagellar filament to the drive apparatus in the basal body.</text>
</comment>
<evidence type="ECO:0000259" key="7">
    <source>
        <dbReference type="Pfam" id="PF22692"/>
    </source>
</evidence>
<dbReference type="AlphaFoldDB" id="A0A2A7MKV5"/>
<dbReference type="SUPFAM" id="SSF117143">
    <property type="entry name" value="Flagellar hook protein flgE"/>
    <property type="match status" value="1"/>
</dbReference>
<comment type="caution">
    <text evidence="8">The sequence shown here is derived from an EMBL/GenBank/DDBJ whole genome shotgun (WGS) entry which is preliminary data.</text>
</comment>
<evidence type="ECO:0000256" key="4">
    <source>
        <dbReference type="RuleBase" id="RU362116"/>
    </source>
</evidence>
<evidence type="ECO:0000259" key="6">
    <source>
        <dbReference type="Pfam" id="PF06429"/>
    </source>
</evidence>
<keyword evidence="3 4" id="KW-0975">Bacterial flagellum</keyword>
<gene>
    <name evidence="8" type="ORF">CQ394_10980</name>
</gene>
<dbReference type="NCBIfam" id="TIGR03506">
    <property type="entry name" value="FlgEFG_subfam"/>
    <property type="match status" value="2"/>
</dbReference>
<dbReference type="InterPro" id="IPR001444">
    <property type="entry name" value="Flag_bb_rod_N"/>
</dbReference>
<dbReference type="GO" id="GO:0071978">
    <property type="term" value="P:bacterial-type flagellum-dependent swarming motility"/>
    <property type="evidence" value="ECO:0007669"/>
    <property type="project" value="TreeGrafter"/>
</dbReference>
<dbReference type="Pfam" id="PF22692">
    <property type="entry name" value="LlgE_F_G_D1"/>
    <property type="match status" value="1"/>
</dbReference>
<evidence type="ECO:0000313" key="9">
    <source>
        <dbReference type="Proteomes" id="UP000220840"/>
    </source>
</evidence>